<dbReference type="GeneID" id="26626107"/>
<dbReference type="EMBL" id="KT151955">
    <property type="protein sequence ID" value="ALA07288.1"/>
    <property type="molecule type" value="Genomic_DNA"/>
</dbReference>
<proteinExistence type="predicted"/>
<dbReference type="Proteomes" id="UP000208104">
    <property type="component" value="Segment"/>
</dbReference>
<sequence>MANKLWANGKAVIPKYIRDIAENVRCTGLYTYKLVGVNRYRPNYGIYDDFEKLSIWAERNGAEVIVKEVSDVKFDYYIVFEMTDPVVQALESEGFCN</sequence>
<accession>A0A0K2CNK7</accession>
<keyword evidence="2" id="KW-1185">Reference proteome</keyword>
<evidence type="ECO:0000313" key="2">
    <source>
        <dbReference type="Proteomes" id="UP000208104"/>
    </source>
</evidence>
<protein>
    <submittedName>
        <fullName evidence="1">Uncharacterized protein</fullName>
    </submittedName>
</protein>
<name>A0A0K2CNK7_9CAUD</name>
<organism evidence="1 2">
    <name type="scientific">Brevibacillus phage Jenst</name>
    <dbReference type="NCBI Taxonomy" id="1691954"/>
    <lineage>
        <taxon>Viruses</taxon>
        <taxon>Duplodnaviria</taxon>
        <taxon>Heunggongvirae</taxon>
        <taxon>Uroviricota</taxon>
        <taxon>Caudoviricetes</taxon>
        <taxon>Jenstvirus</taxon>
        <taxon>Jenstvirus jenst</taxon>
    </lineage>
</organism>
<dbReference type="RefSeq" id="YP_009199220.1">
    <property type="nucleotide sequence ID" value="NC_028805.1"/>
</dbReference>
<dbReference type="KEGG" id="vg:26626107"/>
<gene>
    <name evidence="1" type="ORF">JENST_159</name>
</gene>
<reference evidence="1 2" key="1">
    <citation type="journal article" date="2015" name="Genome Announc.">
        <title>Genome Sequences of Five Additional Brevibacillus laterosporus Bacteriophages.</title>
        <authorList>
            <person name="Merrill B.D."/>
            <person name="Berg J.A."/>
            <person name="Graves K.A."/>
            <person name="Ward A.T."/>
            <person name="Hilton J.A."/>
            <person name="Wake B.N."/>
            <person name="Grose J.H."/>
            <person name="Breakwell D.P."/>
            <person name="Burnett S.H."/>
        </authorList>
    </citation>
    <scope>NUCLEOTIDE SEQUENCE [LARGE SCALE GENOMIC DNA]</scope>
</reference>
<evidence type="ECO:0000313" key="1">
    <source>
        <dbReference type="EMBL" id="ALA07288.1"/>
    </source>
</evidence>